<sequence length="128" mass="14027">MDEFDTLTPPENAPLKPSQQARQWAMLCHLAAFAGLVVPFGNLLGPLIVWQLKKDIDPFVDAQGKEALNFQISVAIAVMVCFMLMLLVIGFPLLALVSIGALVLSIIGGLKANEGVAYRYPFTWRLVK</sequence>
<dbReference type="OrthoDB" id="9808930at2"/>
<protein>
    <recommendedName>
        <fullName evidence="8">DUF4870 domain-containing protein</fullName>
    </recommendedName>
</protein>
<evidence type="ECO:0000256" key="4">
    <source>
        <dbReference type="ARBA" id="ARBA00023136"/>
    </source>
</evidence>
<evidence type="ECO:0000313" key="6">
    <source>
        <dbReference type="EMBL" id="SDX90460.1"/>
    </source>
</evidence>
<proteinExistence type="predicted"/>
<feature type="transmembrane region" description="Helical" evidence="5">
    <location>
        <begin position="70"/>
        <end position="103"/>
    </location>
</feature>
<gene>
    <name evidence="6" type="ORF">SAMN05216287_4090</name>
</gene>
<comment type="subcellular location">
    <subcellularLocation>
        <location evidence="1">Membrane</location>
        <topology evidence="1">Multi-pass membrane protein</topology>
    </subcellularLocation>
</comment>
<evidence type="ECO:0000256" key="1">
    <source>
        <dbReference type="ARBA" id="ARBA00004141"/>
    </source>
</evidence>
<dbReference type="EMBL" id="FNNU01000007">
    <property type="protein sequence ID" value="SDX90460.1"/>
    <property type="molecule type" value="Genomic_DNA"/>
</dbReference>
<dbReference type="InterPro" id="IPR019109">
    <property type="entry name" value="MamF_MmsF"/>
</dbReference>
<dbReference type="RefSeq" id="WP_090231493.1">
    <property type="nucleotide sequence ID" value="NZ_CAURGU010000014.1"/>
</dbReference>
<dbReference type="STRING" id="1007099.SAMN05216287_4090"/>
<evidence type="ECO:0000256" key="3">
    <source>
        <dbReference type="ARBA" id="ARBA00022989"/>
    </source>
</evidence>
<accession>A0A1H3FHP9</accession>
<evidence type="ECO:0000313" key="7">
    <source>
        <dbReference type="Proteomes" id="UP000243778"/>
    </source>
</evidence>
<keyword evidence="7" id="KW-1185">Reference proteome</keyword>
<evidence type="ECO:0000256" key="5">
    <source>
        <dbReference type="SAM" id="Phobius"/>
    </source>
</evidence>
<evidence type="ECO:0008006" key="8">
    <source>
        <dbReference type="Google" id="ProtNLM"/>
    </source>
</evidence>
<evidence type="ECO:0000256" key="2">
    <source>
        <dbReference type="ARBA" id="ARBA00022692"/>
    </source>
</evidence>
<dbReference type="AlphaFoldDB" id="A0A1H3FHP9"/>
<keyword evidence="3 5" id="KW-1133">Transmembrane helix</keyword>
<name>A0A1H3FHP9_9PSED</name>
<feature type="transmembrane region" description="Helical" evidence="5">
    <location>
        <begin position="24"/>
        <end position="50"/>
    </location>
</feature>
<keyword evidence="4 5" id="KW-0472">Membrane</keyword>
<organism evidence="6 7">
    <name type="scientific">Pseudomonas kuykendallii</name>
    <dbReference type="NCBI Taxonomy" id="1007099"/>
    <lineage>
        <taxon>Bacteria</taxon>
        <taxon>Pseudomonadati</taxon>
        <taxon>Pseudomonadota</taxon>
        <taxon>Gammaproteobacteria</taxon>
        <taxon>Pseudomonadales</taxon>
        <taxon>Pseudomonadaceae</taxon>
        <taxon>Pseudomonas</taxon>
    </lineage>
</organism>
<reference evidence="7" key="1">
    <citation type="submission" date="2016-10" db="EMBL/GenBank/DDBJ databases">
        <authorList>
            <person name="Varghese N."/>
            <person name="Submissions S."/>
        </authorList>
    </citation>
    <scope>NUCLEOTIDE SEQUENCE [LARGE SCALE GENOMIC DNA]</scope>
    <source>
        <strain evidence="7">NRRL B-59562</strain>
    </source>
</reference>
<dbReference type="Pfam" id="PF09685">
    <property type="entry name" value="MamF_MmsF"/>
    <property type="match status" value="1"/>
</dbReference>
<dbReference type="Proteomes" id="UP000243778">
    <property type="component" value="Unassembled WGS sequence"/>
</dbReference>
<keyword evidence="2 5" id="KW-0812">Transmembrane</keyword>